<dbReference type="PANTHER" id="PTHR30055">
    <property type="entry name" value="HTH-TYPE TRANSCRIPTIONAL REGULATOR RUTR"/>
    <property type="match status" value="1"/>
</dbReference>
<dbReference type="PROSITE" id="PS50977">
    <property type="entry name" value="HTH_TETR_2"/>
    <property type="match status" value="2"/>
</dbReference>
<dbReference type="HOGENOM" id="CLU_646932_0_0_11"/>
<dbReference type="InParanoid" id="E3IUB6"/>
<feature type="DNA-binding region" description="H-T-H motif" evidence="4">
    <location>
        <begin position="252"/>
        <end position="271"/>
    </location>
</feature>
<feature type="domain" description="HTH tetR-type" evidence="5">
    <location>
        <begin position="5"/>
        <end position="64"/>
    </location>
</feature>
<keyword evidence="1" id="KW-0805">Transcription regulation</keyword>
<reference evidence="6 7" key="1">
    <citation type="submission" date="2010-10" db="EMBL/GenBank/DDBJ databases">
        <title>Complete sequence of Frankia sp. EuI1c.</title>
        <authorList>
            <consortium name="US DOE Joint Genome Institute"/>
            <person name="Lucas S."/>
            <person name="Copeland A."/>
            <person name="Lapidus A."/>
            <person name="Cheng J.-F."/>
            <person name="Bruce D."/>
            <person name="Goodwin L."/>
            <person name="Pitluck S."/>
            <person name="Chertkov O."/>
            <person name="Detter J.C."/>
            <person name="Han C."/>
            <person name="Tapia R."/>
            <person name="Land M."/>
            <person name="Hauser L."/>
            <person name="Jeffries C."/>
            <person name="Kyrpides N."/>
            <person name="Ivanova N."/>
            <person name="Mikhailova N."/>
            <person name="Beauchemin N."/>
            <person name="Sen A."/>
            <person name="Sur S.A."/>
            <person name="Gtari M."/>
            <person name="Wall L."/>
            <person name="Tisa L."/>
            <person name="Woyke T."/>
        </authorList>
    </citation>
    <scope>NUCLEOTIDE SEQUENCE [LARGE SCALE GENOMIC DNA]</scope>
    <source>
        <strain evidence="7">DSM 45817 / CECT 9037 / EuI1c</strain>
    </source>
</reference>
<organism evidence="6 7">
    <name type="scientific">Pseudofrankia inefficax (strain DSM 45817 / CECT 9037 / DDB 130130 / EuI1c)</name>
    <name type="common">Frankia inefficax</name>
    <dbReference type="NCBI Taxonomy" id="298654"/>
    <lineage>
        <taxon>Bacteria</taxon>
        <taxon>Bacillati</taxon>
        <taxon>Actinomycetota</taxon>
        <taxon>Actinomycetes</taxon>
        <taxon>Frankiales</taxon>
        <taxon>Frankiaceae</taxon>
        <taxon>Pseudofrankia</taxon>
    </lineage>
</organism>
<dbReference type="GO" id="GO:0003700">
    <property type="term" value="F:DNA-binding transcription factor activity"/>
    <property type="evidence" value="ECO:0007669"/>
    <property type="project" value="TreeGrafter"/>
</dbReference>
<dbReference type="PRINTS" id="PR00455">
    <property type="entry name" value="HTHTETR"/>
</dbReference>
<evidence type="ECO:0000259" key="5">
    <source>
        <dbReference type="PROSITE" id="PS50977"/>
    </source>
</evidence>
<dbReference type="InterPro" id="IPR001647">
    <property type="entry name" value="HTH_TetR"/>
</dbReference>
<dbReference type="RefSeq" id="WP_013425571.1">
    <property type="nucleotide sequence ID" value="NC_014666.1"/>
</dbReference>
<evidence type="ECO:0000256" key="1">
    <source>
        <dbReference type="ARBA" id="ARBA00023015"/>
    </source>
</evidence>
<dbReference type="AlphaFoldDB" id="E3IUB6"/>
<dbReference type="Proteomes" id="UP000002484">
    <property type="component" value="Chromosome"/>
</dbReference>
<keyword evidence="7" id="KW-1185">Reference proteome</keyword>
<dbReference type="EMBL" id="CP002299">
    <property type="protein sequence ID" value="ADP82453.1"/>
    <property type="molecule type" value="Genomic_DNA"/>
</dbReference>
<proteinExistence type="predicted"/>
<feature type="domain" description="HTH tetR-type" evidence="5">
    <location>
        <begin position="229"/>
        <end position="289"/>
    </location>
</feature>
<dbReference type="Pfam" id="PF00440">
    <property type="entry name" value="TetR_N"/>
    <property type="match status" value="2"/>
</dbReference>
<dbReference type="Gene3D" id="1.10.10.60">
    <property type="entry name" value="Homeodomain-like"/>
    <property type="match status" value="1"/>
</dbReference>
<dbReference type="PANTHER" id="PTHR30055:SF234">
    <property type="entry name" value="HTH-TYPE TRANSCRIPTIONAL REGULATOR BETI"/>
    <property type="match status" value="1"/>
</dbReference>
<protein>
    <submittedName>
        <fullName evidence="6">Regulatory protein TetR</fullName>
    </submittedName>
</protein>
<evidence type="ECO:0000313" key="6">
    <source>
        <dbReference type="EMBL" id="ADP82453.1"/>
    </source>
</evidence>
<dbReference type="STRING" id="298654.FraEuI1c_4459"/>
<sequence length="427" mass="45787">MAVDGARRAEILDAAAALFASTGVRTPLREIADACGILPGSLYHHFDSKDAIVVELVRRYQNDLDDVAHAALEALQQPNDRPPAEIIIGLGEAIAACAVRHRAALLLTFYEPPAGSSEELVQRAARAPIMIQAAMLEALRAGRAGGYLRAGVDLALLADRLCQSMLHVGIGVSHRQSGGHRIAAIKCRILLDGLAVDAPGDQELDQAPAFLAANKLITGWDADAGVDENDREAVVRAIARAEFGRRGYEATTIRDIAAAAGLGTGSVSRAIGSKERLLTSIMASYVAQIMAGWRAVLRAPSSAVERLDALMWFDINLMTRFSEEFKIQFAGLREAPPDSPDLAWTFPTQLRQVKSLLAAGIQTGDFHLDGASLDLRARCLFSVIWMPQNIVHSAGTQAALALSRDTVLRGAVDRSARRSDQPGRIPV</sequence>
<dbReference type="KEGG" id="fri:FraEuI1c_4459"/>
<dbReference type="InterPro" id="IPR050109">
    <property type="entry name" value="HTH-type_TetR-like_transc_reg"/>
</dbReference>
<gene>
    <name evidence="6" type="ordered locus">FraEuI1c_4459</name>
</gene>
<dbReference type="GO" id="GO:0000976">
    <property type="term" value="F:transcription cis-regulatory region binding"/>
    <property type="evidence" value="ECO:0007669"/>
    <property type="project" value="TreeGrafter"/>
</dbReference>
<evidence type="ECO:0000313" key="7">
    <source>
        <dbReference type="Proteomes" id="UP000002484"/>
    </source>
</evidence>
<dbReference type="InterPro" id="IPR009057">
    <property type="entry name" value="Homeodomain-like_sf"/>
</dbReference>
<dbReference type="eggNOG" id="COG1309">
    <property type="taxonomic scope" value="Bacteria"/>
</dbReference>
<feature type="DNA-binding region" description="H-T-H motif" evidence="4">
    <location>
        <begin position="27"/>
        <end position="46"/>
    </location>
</feature>
<name>E3IUB6_PSEI1</name>
<accession>E3IUB6</accession>
<dbReference type="OrthoDB" id="3206689at2"/>
<dbReference type="Gene3D" id="1.10.357.10">
    <property type="entry name" value="Tetracycline Repressor, domain 2"/>
    <property type="match status" value="2"/>
</dbReference>
<keyword evidence="2 4" id="KW-0238">DNA-binding</keyword>
<evidence type="ECO:0000256" key="2">
    <source>
        <dbReference type="ARBA" id="ARBA00023125"/>
    </source>
</evidence>
<dbReference type="SUPFAM" id="SSF46689">
    <property type="entry name" value="Homeodomain-like"/>
    <property type="match status" value="2"/>
</dbReference>
<evidence type="ECO:0000256" key="4">
    <source>
        <dbReference type="PROSITE-ProRule" id="PRU00335"/>
    </source>
</evidence>
<evidence type="ECO:0000256" key="3">
    <source>
        <dbReference type="ARBA" id="ARBA00023163"/>
    </source>
</evidence>
<keyword evidence="3" id="KW-0804">Transcription</keyword>